<reference evidence="2" key="3">
    <citation type="submission" date="2015-04" db="UniProtKB">
        <authorList>
            <consortium name="EnsemblPlants"/>
        </authorList>
    </citation>
    <scope>IDENTIFICATION</scope>
</reference>
<protein>
    <recommendedName>
        <fullName evidence="4">DUF834 domain-containing protein</fullName>
    </recommendedName>
</protein>
<feature type="region of interest" description="Disordered" evidence="1">
    <location>
        <begin position="1"/>
        <end position="63"/>
    </location>
</feature>
<reference evidence="2 3" key="1">
    <citation type="submission" date="2012-08" db="EMBL/GenBank/DDBJ databases">
        <title>Oryza genome evolution.</title>
        <authorList>
            <person name="Wing R.A."/>
        </authorList>
    </citation>
    <scope>NUCLEOTIDE SEQUENCE</scope>
</reference>
<name>A0A0D9VLL1_9ORYZ</name>
<dbReference type="AlphaFoldDB" id="A0A0D9VLL1"/>
<reference evidence="3" key="2">
    <citation type="submission" date="2013-12" db="EMBL/GenBank/DDBJ databases">
        <authorList>
            <person name="Yu Y."/>
            <person name="Lee S."/>
            <person name="de Baynast K."/>
            <person name="Wissotski M."/>
            <person name="Liu L."/>
            <person name="Talag J."/>
            <person name="Goicoechea J."/>
            <person name="Angelova A."/>
            <person name="Jetty R."/>
            <person name="Kudrna D."/>
            <person name="Golser W."/>
            <person name="Rivera L."/>
            <person name="Zhang J."/>
            <person name="Wing R."/>
        </authorList>
    </citation>
    <scope>NUCLEOTIDE SEQUENCE</scope>
</reference>
<dbReference type="Gramene" id="LPERR02G28060.1">
    <property type="protein sequence ID" value="LPERR02G28060.1"/>
    <property type="gene ID" value="LPERR02G28060"/>
</dbReference>
<evidence type="ECO:0000256" key="1">
    <source>
        <dbReference type="SAM" id="MobiDB-lite"/>
    </source>
</evidence>
<dbReference type="HOGENOM" id="CLU_2761432_0_0_1"/>
<organism evidence="2 3">
    <name type="scientific">Leersia perrieri</name>
    <dbReference type="NCBI Taxonomy" id="77586"/>
    <lineage>
        <taxon>Eukaryota</taxon>
        <taxon>Viridiplantae</taxon>
        <taxon>Streptophyta</taxon>
        <taxon>Embryophyta</taxon>
        <taxon>Tracheophyta</taxon>
        <taxon>Spermatophyta</taxon>
        <taxon>Magnoliopsida</taxon>
        <taxon>Liliopsida</taxon>
        <taxon>Poales</taxon>
        <taxon>Poaceae</taxon>
        <taxon>BOP clade</taxon>
        <taxon>Oryzoideae</taxon>
        <taxon>Oryzeae</taxon>
        <taxon>Oryzinae</taxon>
        <taxon>Leersia</taxon>
    </lineage>
</organism>
<keyword evidence="3" id="KW-1185">Reference proteome</keyword>
<proteinExistence type="predicted"/>
<sequence>MAVALPAQRRYEEGSSGSGACGGEDEREEARKQTLVVEDVTQGREGDECGGQAAAEKRGGEVEGEVWWRM</sequence>
<evidence type="ECO:0000313" key="3">
    <source>
        <dbReference type="Proteomes" id="UP000032180"/>
    </source>
</evidence>
<evidence type="ECO:0000313" key="2">
    <source>
        <dbReference type="EnsemblPlants" id="LPERR02G28060.1"/>
    </source>
</evidence>
<dbReference type="EnsemblPlants" id="LPERR02G28060.1">
    <property type="protein sequence ID" value="LPERR02G28060.1"/>
    <property type="gene ID" value="LPERR02G28060"/>
</dbReference>
<dbReference type="Proteomes" id="UP000032180">
    <property type="component" value="Chromosome 2"/>
</dbReference>
<accession>A0A0D9VLL1</accession>
<evidence type="ECO:0008006" key="4">
    <source>
        <dbReference type="Google" id="ProtNLM"/>
    </source>
</evidence>